<feature type="domain" description="GmrSD restriction endonucleases C-terminal" evidence="2">
    <location>
        <begin position="437"/>
        <end position="585"/>
    </location>
</feature>
<proteinExistence type="predicted"/>
<dbReference type="Pfam" id="PF03235">
    <property type="entry name" value="GmrSD_N"/>
    <property type="match status" value="1"/>
</dbReference>
<sequence length="725" mass="81356">MKTEVVKPQDVFYNPTRLTVPLFQRPYVWSQQEQWEPLWEDIVRLIDVIEGHNQDATHFLGAIVIQQVPSRLGALPSWNVIDGQQRLTTLQLLLDALHAQLERRGLGDYADQVLPLVENPKSFRKAEEDRFKLWPTNRDRASFSAVMSAPAPISYGTLPGSRLRDAHHYFSEAIDGWLGEDEAEQRASLLVGAVTGRLEIASIRLDVNEDAQAIFETLNARGTPLSAADLIKNFIFQQVDAAAAERDYLAYWADFETPWWETEVTSGRIKNPRASLFLWQWLIARTLTDFPIREVFTQFKHYVNTVEKDVAALLPRIKEAADRYRAIIEGSENPNGPLDRAQLFSYRVGTLDSEVSRPLLIWLDEPEQADVSVADRARILDLLESWFVRRALVKAPSQGSNRFLVEMLRSISRRSKTDLAGAVESFLVSNHTAVGYWPGDDEVRRALTDANVYGQYRRSRVRMVLEALEDAKRGYPGANPLAMGPIVRNKATIEHLMPQKWRAHWAADLSEEEERDRDLRVQQLGNLTIVTQALNSRVSNGAWEQKRAHFIASDDVLITKQALALAVNRTWDERVIATRTKQMIEQILKVWPAPLGHVGMEVAPPPPVTRASVDIAQLVDAGWLTTGTELVPRQQAHAGMTAVVSKDGRLYIGDTAYDTPSAAAGVAYSGKGAVNGWWFWGVGGTDRRLTDVRAEYLASLGDDLESADVDETAGDENEHPMNADG</sequence>
<protein>
    <submittedName>
        <fullName evidence="4">DUF262 domain-containing protein</fullName>
    </submittedName>
</protein>
<evidence type="ECO:0000259" key="3">
    <source>
        <dbReference type="Pfam" id="PF18755"/>
    </source>
</evidence>
<accession>A0ABX5SW17</accession>
<dbReference type="PANTHER" id="PTHR35149:SF1">
    <property type="entry name" value="DUF5655 DOMAIN-CONTAINING PROTEIN"/>
    <property type="match status" value="1"/>
</dbReference>
<feature type="domain" description="RAMA" evidence="3">
    <location>
        <begin position="605"/>
        <end position="699"/>
    </location>
</feature>
<evidence type="ECO:0000313" key="5">
    <source>
        <dbReference type="Proteomes" id="UP000295748"/>
    </source>
</evidence>
<dbReference type="InterPro" id="IPR040843">
    <property type="entry name" value="RAMA"/>
</dbReference>
<organism evidence="4 5">
    <name type="scientific">Microbacterium wangchenii</name>
    <dbReference type="NCBI Taxonomy" id="2541726"/>
    <lineage>
        <taxon>Bacteria</taxon>
        <taxon>Bacillati</taxon>
        <taxon>Actinomycetota</taxon>
        <taxon>Actinomycetes</taxon>
        <taxon>Micrococcales</taxon>
        <taxon>Microbacteriaceae</taxon>
        <taxon>Microbacterium</taxon>
    </lineage>
</organism>
<dbReference type="PANTHER" id="PTHR35149">
    <property type="entry name" value="SLL5132 PROTEIN"/>
    <property type="match status" value="1"/>
</dbReference>
<dbReference type="Pfam" id="PF07510">
    <property type="entry name" value="GmrSD_C"/>
    <property type="match status" value="1"/>
</dbReference>
<dbReference type="Pfam" id="PF18755">
    <property type="entry name" value="RAMA"/>
    <property type="match status" value="1"/>
</dbReference>
<dbReference type="InterPro" id="IPR004919">
    <property type="entry name" value="GmrSD_N"/>
</dbReference>
<evidence type="ECO:0000259" key="1">
    <source>
        <dbReference type="Pfam" id="PF03235"/>
    </source>
</evidence>
<dbReference type="Proteomes" id="UP000295748">
    <property type="component" value="Chromosome"/>
</dbReference>
<dbReference type="RefSeq" id="WP_135067976.1">
    <property type="nucleotide sequence ID" value="NZ_CP038266.1"/>
</dbReference>
<gene>
    <name evidence="4" type="ORF">E4K62_12690</name>
</gene>
<dbReference type="EMBL" id="CP038266">
    <property type="protein sequence ID" value="QBR89457.1"/>
    <property type="molecule type" value="Genomic_DNA"/>
</dbReference>
<evidence type="ECO:0000313" key="4">
    <source>
        <dbReference type="EMBL" id="QBR89457.1"/>
    </source>
</evidence>
<reference evidence="4 5" key="1">
    <citation type="submission" date="2019-03" db="EMBL/GenBank/DDBJ databases">
        <authorList>
            <person name="Dong K."/>
        </authorList>
    </citation>
    <scope>NUCLEOTIDE SEQUENCE [LARGE SCALE GENOMIC DNA]</scope>
    <source>
        <strain evidence="5">dk512</strain>
    </source>
</reference>
<feature type="domain" description="GmrSD restriction endonucleases N-terminal" evidence="1">
    <location>
        <begin position="10"/>
        <end position="236"/>
    </location>
</feature>
<evidence type="ECO:0000259" key="2">
    <source>
        <dbReference type="Pfam" id="PF07510"/>
    </source>
</evidence>
<keyword evidence="5" id="KW-1185">Reference proteome</keyword>
<dbReference type="InterPro" id="IPR011089">
    <property type="entry name" value="GmrSD_C"/>
</dbReference>
<name>A0ABX5SW17_9MICO</name>